<dbReference type="AlphaFoldDB" id="A0AA48M4Y9"/>
<accession>A0AA48M4Y9</accession>
<dbReference type="InterPro" id="IPR013324">
    <property type="entry name" value="RNA_pol_sigma_r3/r4-like"/>
</dbReference>
<proteinExistence type="predicted"/>
<sequence>MSRKAEILEGLGGIVPALRRYSRALCAGAGHALSDELVQSALQSVGARIRAKELRPADFAEARIEAYAALTAMAAKRLANASRPAPRHPTIVHSLAELAFDDRSALLLVSLEGFGYDAAARIAATPRETLLARLMRARAALAADGLQAPDAGARRAAAHLRIVK</sequence>
<organism evidence="1">
    <name type="scientific">freshwater sediment metagenome</name>
    <dbReference type="NCBI Taxonomy" id="556182"/>
    <lineage>
        <taxon>unclassified sequences</taxon>
        <taxon>metagenomes</taxon>
        <taxon>ecological metagenomes</taxon>
    </lineage>
</organism>
<dbReference type="EMBL" id="OY288114">
    <property type="protein sequence ID" value="CAJ0881639.1"/>
    <property type="molecule type" value="Genomic_DNA"/>
</dbReference>
<reference evidence="1" key="1">
    <citation type="submission" date="2023-07" db="EMBL/GenBank/DDBJ databases">
        <authorList>
            <person name="Pelsma A.J. K."/>
        </authorList>
    </citation>
    <scope>NUCLEOTIDE SEQUENCE</scope>
</reference>
<protein>
    <recommendedName>
        <fullName evidence="2">RNA polymerase sigma factor 70 region 4 type 2 domain-containing protein</fullName>
    </recommendedName>
</protein>
<dbReference type="SUPFAM" id="SSF88659">
    <property type="entry name" value="Sigma3 and sigma4 domains of RNA polymerase sigma factors"/>
    <property type="match status" value="1"/>
</dbReference>
<dbReference type="Gene3D" id="1.20.140.160">
    <property type="match status" value="1"/>
</dbReference>
<evidence type="ECO:0008006" key="2">
    <source>
        <dbReference type="Google" id="ProtNLM"/>
    </source>
</evidence>
<evidence type="ECO:0000313" key="1">
    <source>
        <dbReference type="EMBL" id="CAJ0881639.1"/>
    </source>
</evidence>
<gene>
    <name evidence="1" type="ORF">AMST5_03264</name>
</gene>
<name>A0AA48M4Y9_9ZZZZ</name>